<dbReference type="EMBL" id="JAANNT010000020">
    <property type="protein sequence ID" value="NUV30889.1"/>
    <property type="molecule type" value="Genomic_DNA"/>
</dbReference>
<accession>A0A7Y6CC33</accession>
<organism evidence="1 2">
    <name type="scientific">Streptomyces odorifer</name>
    <dbReference type="NCBI Taxonomy" id="53450"/>
    <lineage>
        <taxon>Bacteria</taxon>
        <taxon>Bacillati</taxon>
        <taxon>Actinomycetota</taxon>
        <taxon>Actinomycetes</taxon>
        <taxon>Kitasatosporales</taxon>
        <taxon>Streptomycetaceae</taxon>
        <taxon>Streptomyces</taxon>
        <taxon>Streptomyces albidoflavus group</taxon>
    </lineage>
</organism>
<sequence>MPATVAHAYQARTTDYDGTVSERPLTAAEADALIAWAIVEKDEVAPDADRSGRLTITRTITGWTTATGTDRRTLRRVVRLEPTVRPRRLTERQYQDLDLVAGQEDSSSPARRDGGLVHAGFGSIPPAAAARLFAAGWLIEDPDGTVLVSFAGRVAMVLHQHRTETGYMGTHKEVTRADGVRVWAPGIPLYLAHCSCGHRDEHRYEEQAAAQAASRAHRAAHLRALFA</sequence>
<comment type="caution">
    <text evidence="1">The sequence shown here is derived from an EMBL/GenBank/DDBJ whole genome shotgun (WGS) entry which is preliminary data.</text>
</comment>
<keyword evidence="2" id="KW-1185">Reference proteome</keyword>
<reference evidence="1 2" key="1">
    <citation type="submission" date="2020-03" db="EMBL/GenBank/DDBJ databases">
        <title>Complete genome sequence of sixteen Streptomyces strains facilitates identification of candidate genes involved in plant growth-promotion in grain legumes and cereals.</title>
        <authorList>
            <person name="Gopalakrishnan S."/>
            <person name="Thakur V."/>
            <person name="Saxena R."/>
            <person name="Vadlamudi S."/>
            <person name="Purohit S."/>
            <person name="Kumar V."/>
            <person name="Rathore A."/>
            <person name="Chitikineni A."/>
            <person name="Varshney R.K."/>
        </authorList>
    </citation>
    <scope>NUCLEOTIDE SEQUENCE [LARGE SCALE GENOMIC DNA]</scope>
    <source>
        <strain evidence="1 2">KAI-180</strain>
    </source>
</reference>
<evidence type="ECO:0000313" key="2">
    <source>
        <dbReference type="Proteomes" id="UP000540128"/>
    </source>
</evidence>
<name>A0A7Y6CC33_9ACTN</name>
<dbReference type="RefSeq" id="WP_175457156.1">
    <property type="nucleotide sequence ID" value="NZ_JAANNT010000020.1"/>
</dbReference>
<gene>
    <name evidence="1" type="ORF">G6W59_21700</name>
</gene>
<proteinExistence type="predicted"/>
<protein>
    <submittedName>
        <fullName evidence="1">Uncharacterized protein</fullName>
    </submittedName>
</protein>
<dbReference type="Proteomes" id="UP000540128">
    <property type="component" value="Unassembled WGS sequence"/>
</dbReference>
<evidence type="ECO:0000313" key="1">
    <source>
        <dbReference type="EMBL" id="NUV30889.1"/>
    </source>
</evidence>
<dbReference type="AlphaFoldDB" id="A0A7Y6CC33"/>